<dbReference type="AlphaFoldDB" id="A8XHT8"/>
<accession>A8XHT8</accession>
<sequence length="227" mass="24899">MVPAKHIFEAFSWTINSIFLLIFPWILTGCFGKQEKEEAPVAAAVPTSCSDTTSRTSVQLASSALLQPAPLPPVPSVTLPEPQKSKKISKIPEEKQNVTTRKSPDKKSKEKTISPKKSMEKAKSPRKEIVLSRKVETEDLRVTTFPSCWTDKDLAPEPAVKEEQVFAEEDLMPLNDEGEGARVGAVGDGAAAGEQMEQNAVEDVEMGECVNLEKNLKFCRKSSLPSK</sequence>
<dbReference type="PROSITE" id="PS51257">
    <property type="entry name" value="PROKAR_LIPOPROTEIN"/>
    <property type="match status" value="1"/>
</dbReference>
<evidence type="ECO:0000313" key="3">
    <source>
        <dbReference type="EMBL" id="CAP32204.2"/>
    </source>
</evidence>
<dbReference type="eggNOG" id="KOG3265">
    <property type="taxonomic scope" value="Eukaryota"/>
</dbReference>
<protein>
    <submittedName>
        <fullName evidence="3">Protein CBG13413</fullName>
    </submittedName>
</protein>
<evidence type="ECO:0000313" key="4">
    <source>
        <dbReference type="Proteomes" id="UP000008549"/>
    </source>
</evidence>
<dbReference type="RefSeq" id="XP_002630043.2">
    <property type="nucleotide sequence ID" value="XM_002629997.2"/>
</dbReference>
<dbReference type="GeneID" id="8573085"/>
<gene>
    <name evidence="3 5" type="ORF">CBG13413</name>
    <name evidence="3" type="ORF">CBG_13413</name>
</gene>
<reference evidence="3 4" key="2">
    <citation type="journal article" date="2011" name="PLoS Genet.">
        <title>Caenorhabditis briggsae recombinant inbred line genotypes reveal inter-strain incompatibility and the evolution of recombination.</title>
        <authorList>
            <person name="Ross J.A."/>
            <person name="Koboldt D.C."/>
            <person name="Staisch J.E."/>
            <person name="Chamberlin H.M."/>
            <person name="Gupta B.P."/>
            <person name="Miller R.D."/>
            <person name="Baird S.E."/>
            <person name="Haag E.S."/>
        </authorList>
    </citation>
    <scope>NUCLEOTIDE SEQUENCE [LARGE SCALE GENOMIC DNA]</scope>
    <source>
        <strain evidence="3 4">AF16</strain>
    </source>
</reference>
<reference evidence="3 4" key="1">
    <citation type="journal article" date="2003" name="PLoS Biol.">
        <title>The genome sequence of Caenorhabditis briggsae: a platform for comparative genomics.</title>
        <authorList>
            <person name="Stein L.D."/>
            <person name="Bao Z."/>
            <person name="Blasiar D."/>
            <person name="Blumenthal T."/>
            <person name="Brent M.R."/>
            <person name="Chen N."/>
            <person name="Chinwalla A."/>
            <person name="Clarke L."/>
            <person name="Clee C."/>
            <person name="Coghlan A."/>
            <person name="Coulson A."/>
            <person name="D'Eustachio P."/>
            <person name="Fitch D.H."/>
            <person name="Fulton L.A."/>
            <person name="Fulton R.E."/>
            <person name="Griffiths-Jones S."/>
            <person name="Harris T.W."/>
            <person name="Hillier L.W."/>
            <person name="Kamath R."/>
            <person name="Kuwabara P.E."/>
            <person name="Mardis E.R."/>
            <person name="Marra M.A."/>
            <person name="Miner T.L."/>
            <person name="Minx P."/>
            <person name="Mullikin J.C."/>
            <person name="Plumb R.W."/>
            <person name="Rogers J."/>
            <person name="Schein J.E."/>
            <person name="Sohrmann M."/>
            <person name="Spieth J."/>
            <person name="Stajich J.E."/>
            <person name="Wei C."/>
            <person name="Willey D."/>
            <person name="Wilson R.K."/>
            <person name="Durbin R."/>
            <person name="Waterston R.H."/>
        </authorList>
    </citation>
    <scope>NUCLEOTIDE SEQUENCE [LARGE SCALE GENOMIC DNA]</scope>
    <source>
        <strain evidence="3 4">AF16</strain>
    </source>
</reference>
<dbReference type="CTD" id="8573085"/>
<dbReference type="STRING" id="6238.A8XHT8"/>
<feature type="region of interest" description="Disordered" evidence="1">
    <location>
        <begin position="69"/>
        <end position="127"/>
    </location>
</feature>
<organism evidence="3 4">
    <name type="scientific">Caenorhabditis briggsae</name>
    <dbReference type="NCBI Taxonomy" id="6238"/>
    <lineage>
        <taxon>Eukaryota</taxon>
        <taxon>Metazoa</taxon>
        <taxon>Ecdysozoa</taxon>
        <taxon>Nematoda</taxon>
        <taxon>Chromadorea</taxon>
        <taxon>Rhabditida</taxon>
        <taxon>Rhabditina</taxon>
        <taxon>Rhabditomorpha</taxon>
        <taxon>Rhabditoidea</taxon>
        <taxon>Rhabditidae</taxon>
        <taxon>Peloderinae</taxon>
        <taxon>Caenorhabditis</taxon>
    </lineage>
</organism>
<keyword evidence="2" id="KW-0472">Membrane</keyword>
<keyword evidence="4" id="KW-1185">Reference proteome</keyword>
<dbReference type="EMBL" id="HE600919">
    <property type="protein sequence ID" value="CAP32204.2"/>
    <property type="molecule type" value="Genomic_DNA"/>
</dbReference>
<proteinExistence type="predicted"/>
<dbReference type="HOGENOM" id="CLU_1220643_0_0_1"/>
<dbReference type="InParanoid" id="A8XHT8"/>
<evidence type="ECO:0000256" key="1">
    <source>
        <dbReference type="SAM" id="MobiDB-lite"/>
    </source>
</evidence>
<evidence type="ECO:0000313" key="5">
    <source>
        <dbReference type="WormBase" id="CBG13413"/>
    </source>
</evidence>
<dbReference type="KEGG" id="cbr:CBG_13413"/>
<name>A8XHT8_CAEBR</name>
<dbReference type="WormBase" id="CBG13413">
    <property type="protein sequence ID" value="CBP39721"/>
    <property type="gene ID" value="WBGene00034184"/>
</dbReference>
<keyword evidence="2" id="KW-0812">Transmembrane</keyword>
<evidence type="ECO:0000256" key="2">
    <source>
        <dbReference type="SAM" id="Phobius"/>
    </source>
</evidence>
<feature type="compositionally biased region" description="Basic and acidic residues" evidence="1">
    <location>
        <begin position="90"/>
        <end position="127"/>
    </location>
</feature>
<keyword evidence="2" id="KW-1133">Transmembrane helix</keyword>
<dbReference type="Proteomes" id="UP000008549">
    <property type="component" value="Unassembled WGS sequence"/>
</dbReference>
<feature type="transmembrane region" description="Helical" evidence="2">
    <location>
        <begin position="7"/>
        <end position="27"/>
    </location>
</feature>